<proteinExistence type="inferred from homology"/>
<evidence type="ECO:0000256" key="3">
    <source>
        <dbReference type="ARBA" id="ARBA00022581"/>
    </source>
</evidence>
<dbReference type="Pfam" id="PF01691">
    <property type="entry name" value="Adeno_E1B_19K"/>
    <property type="match status" value="1"/>
</dbReference>
<keyword evidence="5 6" id="KW-1119">Modulation of host cell apoptosis by virus</keyword>
<dbReference type="GeneID" id="28715602"/>
<evidence type="ECO:0000256" key="2">
    <source>
        <dbReference type="ARBA" id="ARBA00022518"/>
    </source>
</evidence>
<evidence type="ECO:0000256" key="5">
    <source>
        <dbReference type="ARBA" id="ARBA00023323"/>
    </source>
</evidence>
<keyword evidence="3 6" id="KW-0945">Host-virus interaction</keyword>
<dbReference type="RefSeq" id="YP_009272871.1">
    <property type="nucleotide sequence ID" value="NC_030860.1"/>
</dbReference>
<keyword evidence="2 6" id="KW-0244">Early protein</keyword>
<dbReference type="GO" id="GO:0033668">
    <property type="term" value="P:symbiont-mediated suppression of host apoptosis"/>
    <property type="evidence" value="ECO:0007669"/>
    <property type="project" value="UniProtKB-KW"/>
</dbReference>
<evidence type="ECO:0000256" key="4">
    <source>
        <dbReference type="ARBA" id="ARBA00023189"/>
    </source>
</evidence>
<comment type="similarity">
    <text evidence="1 6">Belongs to the adenoviridae E1B 19 kDa protein family.</text>
</comment>
<dbReference type="KEGG" id="vg:28715602"/>
<dbReference type="EMBL" id="KT698856">
    <property type="protein sequence ID" value="AMB43144.1"/>
    <property type="molecule type" value="Genomic_DNA"/>
</dbReference>
<evidence type="ECO:0000313" key="7">
    <source>
        <dbReference type="EMBL" id="AMB43144.1"/>
    </source>
</evidence>
<evidence type="ECO:0000256" key="6">
    <source>
        <dbReference type="RuleBase" id="RU364111"/>
    </source>
</evidence>
<dbReference type="OrthoDB" id="16755at10239"/>
<keyword evidence="8" id="KW-1185">Reference proteome</keyword>
<dbReference type="InterPro" id="IPR002924">
    <property type="entry name" value="Adenovir_t-Ag_E1B_19kDa"/>
</dbReference>
<reference evidence="7 8" key="1">
    <citation type="submission" date="2015-08" db="EMBL/GenBank/DDBJ databases">
        <title>Isolation and characterization of novel bat adenoviruses with diverse genome sizes, low GC contents or extremely long E3 ORFs.</title>
        <authorList>
            <person name="Tan B."/>
            <person name="Yang X.-L."/>
            <person name="Ge X.-Y."/>
            <person name="Peng C."/>
            <person name="Zhang Y.-Z."/>
            <person name="Zhang L.-B."/>
            <person name="Shi Z.-L."/>
        </authorList>
    </citation>
    <scope>NUCLEOTIDE SEQUENCE [LARGE SCALE GENOMIC DNA]</scope>
    <source>
        <strain evidence="7">WIV12</strain>
    </source>
</reference>
<accession>A0A1B0UI04</accession>
<sequence>MKKTYKDVLRSYNTVRDILAGASDKTWFFYRKLFCHRWVYSVHRIKIDYKKDFFNILELWPQILQFLEIGNTYYFEKIVVPELIFDTFERTIVSLAFVAFLIDRWKEQGIFSWDYIIETAALQVWQAFMRMLWRENLL</sequence>
<organism evidence="7 8">
    <name type="scientific">Bat mastadenovirus WIV12</name>
    <dbReference type="NCBI Taxonomy" id="1788434"/>
    <lineage>
        <taxon>Viruses</taxon>
        <taxon>Varidnaviria</taxon>
        <taxon>Bamfordvirae</taxon>
        <taxon>Preplasmiviricota</taxon>
        <taxon>Polisuviricotina</taxon>
        <taxon>Pharingeaviricetes</taxon>
        <taxon>Rowavirales</taxon>
        <taxon>Adenoviridae</taxon>
        <taxon>Mastadenovirus</taxon>
        <taxon>Mastadenovirus miniopteridae</taxon>
        <taxon>Bat mastadenovirus D</taxon>
    </lineage>
</organism>
<evidence type="ECO:0000313" key="8">
    <source>
        <dbReference type="Proteomes" id="UP000173328"/>
    </source>
</evidence>
<name>A0A1B0UI04_9ADEN</name>
<protein>
    <recommendedName>
        <fullName evidence="6">E1B protein, small T-antigen</fullName>
    </recommendedName>
</protein>
<keyword evidence="4 6" id="KW-1081">Inhibition of host apoptosis by viral BCL2-like protein</keyword>
<evidence type="ECO:0000256" key="1">
    <source>
        <dbReference type="ARBA" id="ARBA00010275"/>
    </source>
</evidence>
<dbReference type="Proteomes" id="UP000173328">
    <property type="component" value="Segment"/>
</dbReference>